<dbReference type="EMBL" id="KV441002">
    <property type="protein sequence ID" value="OAD66578.1"/>
    <property type="molecule type" value="Genomic_DNA"/>
</dbReference>
<reference evidence="3" key="1">
    <citation type="submission" date="2015-06" db="EMBL/GenBank/DDBJ databases">
        <title>Expansion of signal transduction pathways in fungi by whole-genome duplication.</title>
        <authorList>
            <consortium name="DOE Joint Genome Institute"/>
            <person name="Corrochano L.M."/>
            <person name="Kuo A."/>
            <person name="Marcet-Houben M."/>
            <person name="Polaino S."/>
            <person name="Salamov A."/>
            <person name="Villalobos J.M."/>
            <person name="Alvarez M.I."/>
            <person name="Avalos J."/>
            <person name="Benito E.P."/>
            <person name="Benoit I."/>
            <person name="Burger G."/>
            <person name="Camino L.P."/>
            <person name="Canovas D."/>
            <person name="Cerda-Olmedo E."/>
            <person name="Cheng J.-F."/>
            <person name="Dominguez A."/>
            <person name="Elias M."/>
            <person name="Eslava A.P."/>
            <person name="Glaser F."/>
            <person name="Grimwood J."/>
            <person name="Gutierrez G."/>
            <person name="Heitman J."/>
            <person name="Henrissat B."/>
            <person name="Iturriaga E.A."/>
            <person name="Lang B.F."/>
            <person name="Lavin J.L."/>
            <person name="Lee S."/>
            <person name="Li W."/>
            <person name="Lindquist E."/>
            <person name="Lopez-Garcia S."/>
            <person name="Luque E.M."/>
            <person name="Marcos A.T."/>
            <person name="Martin J."/>
            <person name="McCluskey K."/>
            <person name="Medina H.R."/>
            <person name="Miralles-Duran A."/>
            <person name="Miyazaki A."/>
            <person name="Munoz-Torres E."/>
            <person name="Oguiza J.A."/>
            <person name="Ohm R."/>
            <person name="Olmedo M."/>
            <person name="Orejas M."/>
            <person name="Ortiz-Castellanos L."/>
            <person name="Pisabarro A.G."/>
            <person name="Rodriguez-Romero J."/>
            <person name="Ruiz-Herrera J."/>
            <person name="Ruiz-Vazquez R."/>
            <person name="Sanz C."/>
            <person name="Schackwitz W."/>
            <person name="Schmutz J."/>
            <person name="Shahriari M."/>
            <person name="Shelest E."/>
            <person name="Silva-Franco F."/>
            <person name="Soanes D."/>
            <person name="Syed K."/>
            <person name="Tagua V.G."/>
            <person name="Talbot N.J."/>
            <person name="Thon M."/>
            <person name="De vries R.P."/>
            <person name="Wiebenga A."/>
            <person name="Yadav J.S."/>
            <person name="Braun E.L."/>
            <person name="Baker S."/>
            <person name="Garre V."/>
            <person name="Horwitz B."/>
            <person name="Torres-Martinez S."/>
            <person name="Idnurm A."/>
            <person name="Herrera-Estrella A."/>
            <person name="Gabaldon T."/>
            <person name="Grigoriev I.V."/>
        </authorList>
    </citation>
    <scope>NUCLEOTIDE SEQUENCE [LARGE SCALE GENOMIC DNA]</scope>
    <source>
        <strain evidence="3">NRRL 1555(-)</strain>
    </source>
</reference>
<keyword evidence="3" id="KW-1185">Reference proteome</keyword>
<proteinExistence type="predicted"/>
<protein>
    <recommendedName>
        <fullName evidence="4">DDE Tnp4 domain-containing protein</fullName>
    </recommendedName>
</protein>
<dbReference type="AlphaFoldDB" id="A0A167JRT2"/>
<evidence type="ECO:0000256" key="1">
    <source>
        <dbReference type="SAM" id="MobiDB-lite"/>
    </source>
</evidence>
<evidence type="ECO:0008006" key="4">
    <source>
        <dbReference type="Google" id="ProtNLM"/>
    </source>
</evidence>
<gene>
    <name evidence="2" type="ORF">PHYBLDRAFT_67455</name>
</gene>
<sequence>MLCSEITVFCIRWRFMFKHLFLMQPESMAKVITTCCILHNMCITFGNSKEYLKELLRTDEANLQRNTTIMDWFIRADNTDGASFEAHDADNDDEDFEDLYAEIDNSHTETETASEERARRDQVKDTL</sequence>
<dbReference type="Proteomes" id="UP000077315">
    <property type="component" value="Unassembled WGS sequence"/>
</dbReference>
<dbReference type="RefSeq" id="XP_018284618.1">
    <property type="nucleotide sequence ID" value="XM_018441797.1"/>
</dbReference>
<dbReference type="VEuPathDB" id="FungiDB:PHYBLDRAFT_67455"/>
<dbReference type="OrthoDB" id="2415966at2759"/>
<evidence type="ECO:0000313" key="3">
    <source>
        <dbReference type="Proteomes" id="UP000077315"/>
    </source>
</evidence>
<accession>A0A167JRT2</accession>
<dbReference type="GeneID" id="29002703"/>
<feature type="region of interest" description="Disordered" evidence="1">
    <location>
        <begin position="104"/>
        <end position="127"/>
    </location>
</feature>
<dbReference type="InParanoid" id="A0A167JRT2"/>
<organism evidence="2 3">
    <name type="scientific">Phycomyces blakesleeanus (strain ATCC 8743b / DSM 1359 / FGSC 10004 / NBRC 33097 / NRRL 1555)</name>
    <dbReference type="NCBI Taxonomy" id="763407"/>
    <lineage>
        <taxon>Eukaryota</taxon>
        <taxon>Fungi</taxon>
        <taxon>Fungi incertae sedis</taxon>
        <taxon>Mucoromycota</taxon>
        <taxon>Mucoromycotina</taxon>
        <taxon>Mucoromycetes</taxon>
        <taxon>Mucorales</taxon>
        <taxon>Phycomycetaceae</taxon>
        <taxon>Phycomyces</taxon>
    </lineage>
</organism>
<evidence type="ECO:0000313" key="2">
    <source>
        <dbReference type="EMBL" id="OAD66578.1"/>
    </source>
</evidence>
<name>A0A167JRT2_PHYB8</name>